<dbReference type="PROSITE" id="PS51257">
    <property type="entry name" value="PROKAR_LIPOPROTEIN"/>
    <property type="match status" value="1"/>
</dbReference>
<dbReference type="EMBL" id="MLIS01000001">
    <property type="protein sequence ID" value="OHU80131.1"/>
    <property type="molecule type" value="Genomic_DNA"/>
</dbReference>
<dbReference type="Proteomes" id="UP000179441">
    <property type="component" value="Unassembled WGS sequence"/>
</dbReference>
<proteinExistence type="predicted"/>
<keyword evidence="1" id="KW-0732">Signal</keyword>
<evidence type="ECO:0000313" key="2">
    <source>
        <dbReference type="EMBL" id="OHU80131.1"/>
    </source>
</evidence>
<dbReference type="RefSeq" id="WP_070952181.1">
    <property type="nucleotide sequence ID" value="NZ_CP050145.1"/>
</dbReference>
<evidence type="ECO:0000313" key="3">
    <source>
        <dbReference type="Proteomes" id="UP000179441"/>
    </source>
</evidence>
<feature type="signal peptide" evidence="1">
    <location>
        <begin position="1"/>
        <end position="19"/>
    </location>
</feature>
<reference evidence="2 3" key="1">
    <citation type="submission" date="2016-10" db="EMBL/GenBank/DDBJ databases">
        <title>Evaluation of Human, Veterinary and Environmental Mycobacterium chelonae Isolates by Core Genome Phylogenomic Analysis, Targeted Gene Comparison, and Anti-microbial Susceptibility Patterns: A Tale of Mistaken Identities.</title>
        <authorList>
            <person name="Fogelson S.B."/>
            <person name="Camus A.C."/>
            <person name="Lorenz W."/>
            <person name="Vasireddy R."/>
            <person name="Vasireddy S."/>
            <person name="Smith T."/>
            <person name="Brown-Elliott B.A."/>
            <person name="Wallace R.J.Jr."/>
            <person name="Hasan N.A."/>
            <person name="Reischl U."/>
            <person name="Sanchez S."/>
        </authorList>
    </citation>
    <scope>NUCLEOTIDE SEQUENCE [LARGE SCALE GENOMIC DNA]</scope>
    <source>
        <strain evidence="2 3">15518</strain>
    </source>
</reference>
<feature type="chain" id="PRO_5010327440" evidence="1">
    <location>
        <begin position="20"/>
        <end position="182"/>
    </location>
</feature>
<gene>
    <name evidence="2" type="ORF">BKG84_18775</name>
</gene>
<evidence type="ECO:0000256" key="1">
    <source>
        <dbReference type="SAM" id="SignalP"/>
    </source>
</evidence>
<accession>A0A1S1M927</accession>
<sequence>MKRAIVVLAALAVACTPTATETKPVATTTAISDPALSARFTKVLWPTIMDYRYYGQGDPQSPPGPDSDMAKFKAVLAPGATADVKHRAQGIGEVLGPDGVALGETNNVNLANTSITDLNGSDATVLACYTYDFTARSEYPHTNDHAVPGASEVTFTLHKGNDWLVSDIANNHTVPDCQSSKA</sequence>
<protein>
    <submittedName>
        <fullName evidence="2">Uncharacterized protein</fullName>
    </submittedName>
</protein>
<organism evidence="2 3">
    <name type="scientific">Mycobacteroides chelonae</name>
    <name type="common">Mycobacterium chelonae</name>
    <dbReference type="NCBI Taxonomy" id="1774"/>
    <lineage>
        <taxon>Bacteria</taxon>
        <taxon>Bacillati</taxon>
        <taxon>Actinomycetota</taxon>
        <taxon>Actinomycetes</taxon>
        <taxon>Mycobacteriales</taxon>
        <taxon>Mycobacteriaceae</taxon>
        <taxon>Mycobacteroides</taxon>
    </lineage>
</organism>
<keyword evidence="3" id="KW-1185">Reference proteome</keyword>
<name>A0A1S1M927_MYCCH</name>
<comment type="caution">
    <text evidence="2">The sequence shown here is derived from an EMBL/GenBank/DDBJ whole genome shotgun (WGS) entry which is preliminary data.</text>
</comment>
<dbReference type="AlphaFoldDB" id="A0A1S1M927"/>